<gene>
    <name evidence="1" type="ORF">SAMN04487864_11546</name>
</gene>
<dbReference type="OrthoDB" id="9997312at2"/>
<keyword evidence="2" id="KW-1185">Reference proteome</keyword>
<accession>A0A1G6NQR3</accession>
<dbReference type="Proteomes" id="UP000198943">
    <property type="component" value="Unassembled WGS sequence"/>
</dbReference>
<dbReference type="EMBL" id="FMYW01000015">
    <property type="protein sequence ID" value="SDC70011.1"/>
    <property type="molecule type" value="Genomic_DNA"/>
</dbReference>
<name>A0A1G6NQR3_9FIRM</name>
<dbReference type="AlphaFoldDB" id="A0A1G6NQR3"/>
<evidence type="ECO:0000313" key="1">
    <source>
        <dbReference type="EMBL" id="SDC70011.1"/>
    </source>
</evidence>
<sequence length="150" mass="17316">MNTAEFLNRFKGILTETWKLVKRKNEQYSTGDALANFTTGAELQYHDKSPEWQFEALKDYMLKHVAHIYNNPLMGNGVRESLGDIATYCIIGMIMRDSIDTKPPKNKDSCFGFDGDAEFSEIEPPDIIRFYFNGESEPTIYVKQERGERK</sequence>
<dbReference type="RefSeq" id="WP_093731004.1">
    <property type="nucleotide sequence ID" value="NZ_FMYW01000015.1"/>
</dbReference>
<evidence type="ECO:0000313" key="2">
    <source>
        <dbReference type="Proteomes" id="UP000198943"/>
    </source>
</evidence>
<proteinExistence type="predicted"/>
<reference evidence="2" key="1">
    <citation type="submission" date="2016-10" db="EMBL/GenBank/DDBJ databases">
        <authorList>
            <person name="Varghese N."/>
            <person name="Submissions S."/>
        </authorList>
    </citation>
    <scope>NUCLEOTIDE SEQUENCE [LARGE SCALE GENOMIC DNA]</scope>
    <source>
        <strain evidence="2">DSM 11005</strain>
    </source>
</reference>
<protein>
    <submittedName>
        <fullName evidence="1">Uncharacterized protein</fullName>
    </submittedName>
</protein>
<organism evidence="1 2">
    <name type="scientific">Succiniclasticum ruminis</name>
    <dbReference type="NCBI Taxonomy" id="40841"/>
    <lineage>
        <taxon>Bacteria</taxon>
        <taxon>Bacillati</taxon>
        <taxon>Bacillota</taxon>
        <taxon>Negativicutes</taxon>
        <taxon>Acidaminococcales</taxon>
        <taxon>Acidaminococcaceae</taxon>
        <taxon>Succiniclasticum</taxon>
    </lineage>
</organism>